<evidence type="ECO:0000313" key="2">
    <source>
        <dbReference type="Proteomes" id="UP001474181"/>
    </source>
</evidence>
<gene>
    <name evidence="1" type="ORF">ABT404_38575</name>
</gene>
<organism evidence="1 2">
    <name type="scientific">Streptomyces hyaluromycini</name>
    <dbReference type="NCBI Taxonomy" id="1377993"/>
    <lineage>
        <taxon>Bacteria</taxon>
        <taxon>Bacillati</taxon>
        <taxon>Actinomycetota</taxon>
        <taxon>Actinomycetes</taxon>
        <taxon>Kitasatosporales</taxon>
        <taxon>Streptomycetaceae</taxon>
        <taxon>Streptomyces</taxon>
    </lineage>
</organism>
<keyword evidence="2" id="KW-1185">Reference proteome</keyword>
<comment type="caution">
    <text evidence="1">The sequence shown here is derived from an EMBL/GenBank/DDBJ whole genome shotgun (WGS) entry which is preliminary data.</text>
</comment>
<sequence length="45" mass="4931">MRESLGRLGGLAGIRKHADDHTGVVKDTSDYFTTTITVLDRGGRR</sequence>
<accession>A0ABV1X8E6</accession>
<evidence type="ECO:0000313" key="1">
    <source>
        <dbReference type="EMBL" id="MER7185301.1"/>
    </source>
</evidence>
<dbReference type="EMBL" id="JBEPEK010000424">
    <property type="protein sequence ID" value="MER7185301.1"/>
    <property type="molecule type" value="Genomic_DNA"/>
</dbReference>
<dbReference type="RefSeq" id="WP_350788097.1">
    <property type="nucleotide sequence ID" value="NZ_JBEPEK010000424.1"/>
</dbReference>
<proteinExistence type="predicted"/>
<protein>
    <submittedName>
        <fullName evidence="1">Uncharacterized protein</fullName>
    </submittedName>
</protein>
<name>A0ABV1X8E6_9ACTN</name>
<dbReference type="Proteomes" id="UP001474181">
    <property type="component" value="Unassembled WGS sequence"/>
</dbReference>
<reference evidence="1 2" key="1">
    <citation type="submission" date="2024-06" db="EMBL/GenBank/DDBJ databases">
        <title>The Natural Products Discovery Center: Release of the First 8490 Sequenced Strains for Exploring Actinobacteria Biosynthetic Diversity.</title>
        <authorList>
            <person name="Kalkreuter E."/>
            <person name="Kautsar S.A."/>
            <person name="Yang D."/>
            <person name="Bader C.D."/>
            <person name="Teijaro C.N."/>
            <person name="Fluegel L."/>
            <person name="Davis C.M."/>
            <person name="Simpson J.R."/>
            <person name="Lauterbach L."/>
            <person name="Steele A.D."/>
            <person name="Gui C."/>
            <person name="Meng S."/>
            <person name="Li G."/>
            <person name="Viehrig K."/>
            <person name="Ye F."/>
            <person name="Su P."/>
            <person name="Kiefer A.F."/>
            <person name="Nichols A."/>
            <person name="Cepeda A.J."/>
            <person name="Yan W."/>
            <person name="Fan B."/>
            <person name="Jiang Y."/>
            <person name="Adhikari A."/>
            <person name="Zheng C.-J."/>
            <person name="Schuster L."/>
            <person name="Cowan T.M."/>
            <person name="Smanski M.J."/>
            <person name="Chevrette M.G."/>
            <person name="De Carvalho L.P.S."/>
            <person name="Shen B."/>
        </authorList>
    </citation>
    <scope>NUCLEOTIDE SEQUENCE [LARGE SCALE GENOMIC DNA]</scope>
    <source>
        <strain evidence="1 2">NPDC000234</strain>
    </source>
</reference>